<keyword evidence="1" id="KW-0812">Transmembrane</keyword>
<proteinExistence type="predicted"/>
<evidence type="ECO:0000256" key="1">
    <source>
        <dbReference type="SAM" id="Phobius"/>
    </source>
</evidence>
<evidence type="ECO:0000313" key="2">
    <source>
        <dbReference type="EMBL" id="SQI43797.1"/>
    </source>
</evidence>
<sequence length="487" mass="55143">MNWFIPEINRSETNARYVYWVIVLLCMLCLIGGGVFIILTTPFDRLHRQGLTEYYSTIVVTITLLFFILAAYAIPIEHQQMKSLIWNRWRAKDLSAWQDWTHRHYVLADSAVLSTYRHLLEIVESGNALENEEDKHPLFPDSFSPPGLGRFDLMCKHLLNDIKSSLEKLNNKEKLLIYLQLDEFSLCSIPNSENQEESLQEKRIKRQFEAVWNSLNLSIEIEICVVAAGTALETLWERLDDKNECKYSALIITAKYQTVVTQGCDELAAVSLWIPDYSASCVSFPNSVCLYRSMRSSKQHLLEDIKHLIEANQQPLALMNAIWHSGLDEETELQLNVIANELNIPLNRERVPFGIINLNGAVDDIESKKYWYLSALSGLSLKKKEGASLLISTHSDGEVLLQIAGNSDELKQSFIYDRNVIVFPLGSIAVSLALSLPFAVSISSIFPALGYLGLFSSIILGSGILIMASVFLHRLLCSAIVVKKYYQ</sequence>
<dbReference type="EMBL" id="LS483470">
    <property type="protein sequence ID" value="SQI43797.1"/>
    <property type="molecule type" value="Genomic_DNA"/>
</dbReference>
<feature type="transmembrane region" description="Helical" evidence="1">
    <location>
        <begin position="54"/>
        <end position="74"/>
    </location>
</feature>
<organism evidence="2 3">
    <name type="scientific">Leminorella richardii</name>
    <dbReference type="NCBI Taxonomy" id="158841"/>
    <lineage>
        <taxon>Bacteria</taxon>
        <taxon>Pseudomonadati</taxon>
        <taxon>Pseudomonadota</taxon>
        <taxon>Gammaproteobacteria</taxon>
        <taxon>Enterobacterales</taxon>
        <taxon>Budviciaceae</taxon>
        <taxon>Leminorella</taxon>
    </lineage>
</organism>
<dbReference type="RefSeq" id="WP_111741547.1">
    <property type="nucleotide sequence ID" value="NZ_LR698987.1"/>
</dbReference>
<feature type="transmembrane region" description="Helical" evidence="1">
    <location>
        <begin position="420"/>
        <end position="446"/>
    </location>
</feature>
<dbReference type="KEGG" id="lri:NCTC12151_03235"/>
<keyword evidence="3" id="KW-1185">Reference proteome</keyword>
<dbReference type="AlphaFoldDB" id="A0A2X4UVB2"/>
<keyword evidence="1" id="KW-0472">Membrane</keyword>
<reference evidence="2 3" key="1">
    <citation type="submission" date="2018-06" db="EMBL/GenBank/DDBJ databases">
        <authorList>
            <consortium name="Pathogen Informatics"/>
            <person name="Doyle S."/>
        </authorList>
    </citation>
    <scope>NUCLEOTIDE SEQUENCE [LARGE SCALE GENOMIC DNA]</scope>
    <source>
        <strain evidence="2 3">NCTC12151</strain>
    </source>
</reference>
<protein>
    <submittedName>
        <fullName evidence="2">Uncharacterized protein</fullName>
    </submittedName>
</protein>
<gene>
    <name evidence="2" type="ORF">NCTC12151_03235</name>
</gene>
<feature type="transmembrane region" description="Helical" evidence="1">
    <location>
        <begin position="458"/>
        <end position="482"/>
    </location>
</feature>
<dbReference type="Proteomes" id="UP000249005">
    <property type="component" value="Chromosome 1"/>
</dbReference>
<accession>A0A2X4UVB2</accession>
<keyword evidence="1" id="KW-1133">Transmembrane helix</keyword>
<name>A0A2X4UVB2_9GAMM</name>
<evidence type="ECO:0000313" key="3">
    <source>
        <dbReference type="Proteomes" id="UP000249005"/>
    </source>
</evidence>
<feature type="transmembrane region" description="Helical" evidence="1">
    <location>
        <begin position="17"/>
        <end position="39"/>
    </location>
</feature>